<evidence type="ECO:0000256" key="6">
    <source>
        <dbReference type="ARBA" id="ARBA00022553"/>
    </source>
</evidence>
<name>A0ABT0PKA9_9GAMM</name>
<dbReference type="SMART" id="SM00388">
    <property type="entry name" value="HisKA"/>
    <property type="match status" value="1"/>
</dbReference>
<dbReference type="InterPro" id="IPR001789">
    <property type="entry name" value="Sig_transdc_resp-reg_receiver"/>
</dbReference>
<comment type="similarity">
    <text evidence="3">Belongs to the ammonia transporter channel (TC 1.A.11.2) family.</text>
</comment>
<feature type="transmembrane region" description="Helical" evidence="14">
    <location>
        <begin position="312"/>
        <end position="333"/>
    </location>
</feature>
<dbReference type="PANTHER" id="PTHR45339">
    <property type="entry name" value="HYBRID SIGNAL TRANSDUCTION HISTIDINE KINASE J"/>
    <property type="match status" value="1"/>
</dbReference>
<evidence type="ECO:0000256" key="10">
    <source>
        <dbReference type="ARBA" id="ARBA00023136"/>
    </source>
</evidence>
<dbReference type="InterPro" id="IPR036097">
    <property type="entry name" value="HisK_dim/P_sf"/>
</dbReference>
<feature type="coiled-coil region" evidence="13">
    <location>
        <begin position="441"/>
        <end position="478"/>
    </location>
</feature>
<keyword evidence="6 12" id="KW-0597">Phosphoprotein</keyword>
<dbReference type="InterPro" id="IPR001905">
    <property type="entry name" value="Ammonium_transpt"/>
</dbReference>
<accession>A0ABT0PKA9</accession>
<dbReference type="InterPro" id="IPR029020">
    <property type="entry name" value="Ammonium/urea_transptr"/>
</dbReference>
<evidence type="ECO:0000256" key="3">
    <source>
        <dbReference type="ARBA" id="ARBA00005887"/>
    </source>
</evidence>
<dbReference type="InterPro" id="IPR018047">
    <property type="entry name" value="Ammonium_transpt_CS"/>
</dbReference>
<reference evidence="17 18" key="1">
    <citation type="submission" date="2022-05" db="EMBL/GenBank/DDBJ databases">
        <authorList>
            <person name="Park J.-S."/>
        </authorList>
    </citation>
    <scope>NUCLEOTIDE SEQUENCE [LARGE SCALE GENOMIC DNA]</scope>
    <source>
        <strain evidence="17 18">2012CJ34-2</strain>
    </source>
</reference>
<dbReference type="SUPFAM" id="SSF47384">
    <property type="entry name" value="Homodimeric domain of signal transducing histidine kinase"/>
    <property type="match status" value="1"/>
</dbReference>
<evidence type="ECO:0000256" key="13">
    <source>
        <dbReference type="SAM" id="Coils"/>
    </source>
</evidence>
<gene>
    <name evidence="17" type="primary">amt</name>
    <name evidence="17" type="ORF">M3P05_18080</name>
</gene>
<dbReference type="EMBL" id="JAMFLX010000034">
    <property type="protein sequence ID" value="MCL6271832.1"/>
    <property type="molecule type" value="Genomic_DNA"/>
</dbReference>
<evidence type="ECO:0000256" key="1">
    <source>
        <dbReference type="ARBA" id="ARBA00000085"/>
    </source>
</evidence>
<evidence type="ECO:0000256" key="2">
    <source>
        <dbReference type="ARBA" id="ARBA00004141"/>
    </source>
</evidence>
<feature type="transmembrane region" description="Helical" evidence="14">
    <location>
        <begin position="49"/>
        <end position="66"/>
    </location>
</feature>
<dbReference type="RefSeq" id="WP_249701493.1">
    <property type="nucleotide sequence ID" value="NZ_JAMFLX010000034.1"/>
</dbReference>
<feature type="domain" description="Response regulatory" evidence="16">
    <location>
        <begin position="737"/>
        <end position="856"/>
    </location>
</feature>
<evidence type="ECO:0000313" key="17">
    <source>
        <dbReference type="EMBL" id="MCL6271832.1"/>
    </source>
</evidence>
<organism evidence="17 18">
    <name type="scientific">Parendozoicomonas callyspongiae</name>
    <dbReference type="NCBI Taxonomy" id="2942213"/>
    <lineage>
        <taxon>Bacteria</taxon>
        <taxon>Pseudomonadati</taxon>
        <taxon>Pseudomonadota</taxon>
        <taxon>Gammaproteobacteria</taxon>
        <taxon>Oceanospirillales</taxon>
        <taxon>Endozoicomonadaceae</taxon>
        <taxon>Parendozoicomonas</taxon>
    </lineage>
</organism>
<dbReference type="Gene3D" id="3.40.50.2300">
    <property type="match status" value="1"/>
</dbReference>
<dbReference type="SUPFAM" id="SSF52172">
    <property type="entry name" value="CheY-like"/>
    <property type="match status" value="1"/>
</dbReference>
<dbReference type="Gene3D" id="3.30.565.10">
    <property type="entry name" value="Histidine kinase-like ATPase, C-terminal domain"/>
    <property type="match status" value="1"/>
</dbReference>
<dbReference type="Pfam" id="PF00072">
    <property type="entry name" value="Response_reg"/>
    <property type="match status" value="1"/>
</dbReference>
<comment type="catalytic activity">
    <reaction evidence="1">
        <text>ATP + protein L-histidine = ADP + protein N-phospho-L-histidine.</text>
        <dbReference type="EC" id="2.7.13.3"/>
    </reaction>
</comment>
<keyword evidence="8 14" id="KW-1133">Transmembrane helix</keyword>
<dbReference type="PRINTS" id="PR00344">
    <property type="entry name" value="BCTRLSENSOR"/>
</dbReference>
<keyword evidence="7 14" id="KW-0812">Transmembrane</keyword>
<feature type="transmembrane region" description="Helical" evidence="14">
    <location>
        <begin position="260"/>
        <end position="282"/>
    </location>
</feature>
<feature type="domain" description="Histidine kinase" evidence="15">
    <location>
        <begin position="485"/>
        <end position="707"/>
    </location>
</feature>
<evidence type="ECO:0000256" key="11">
    <source>
        <dbReference type="ARBA" id="ARBA00023177"/>
    </source>
</evidence>
<dbReference type="PROSITE" id="PS01219">
    <property type="entry name" value="AMMONIUM_TRANSP"/>
    <property type="match status" value="1"/>
</dbReference>
<dbReference type="InterPro" id="IPR036890">
    <property type="entry name" value="HATPase_C_sf"/>
</dbReference>
<dbReference type="InterPro" id="IPR004358">
    <property type="entry name" value="Sig_transdc_His_kin-like_C"/>
</dbReference>
<feature type="transmembrane region" description="Helical" evidence="14">
    <location>
        <begin position="200"/>
        <end position="217"/>
    </location>
</feature>
<evidence type="ECO:0000259" key="16">
    <source>
        <dbReference type="PROSITE" id="PS50110"/>
    </source>
</evidence>
<keyword evidence="18" id="KW-1185">Reference proteome</keyword>
<comment type="subcellular location">
    <subcellularLocation>
        <location evidence="2">Membrane</location>
        <topology evidence="2">Multi-pass membrane protein</topology>
    </subcellularLocation>
</comment>
<keyword evidence="5" id="KW-0813">Transport</keyword>
<dbReference type="EC" id="2.7.13.3" evidence="4"/>
<evidence type="ECO:0000256" key="7">
    <source>
        <dbReference type="ARBA" id="ARBA00022692"/>
    </source>
</evidence>
<evidence type="ECO:0000256" key="14">
    <source>
        <dbReference type="SAM" id="Phobius"/>
    </source>
</evidence>
<dbReference type="SMART" id="SM00387">
    <property type="entry name" value="HATPase_c"/>
    <property type="match status" value="1"/>
</dbReference>
<dbReference type="PANTHER" id="PTHR45339:SF1">
    <property type="entry name" value="HYBRID SIGNAL TRANSDUCTION HISTIDINE KINASE J"/>
    <property type="match status" value="1"/>
</dbReference>
<dbReference type="Pfam" id="PF02518">
    <property type="entry name" value="HATPase_c"/>
    <property type="match status" value="1"/>
</dbReference>
<dbReference type="InterPro" id="IPR005467">
    <property type="entry name" value="His_kinase_dom"/>
</dbReference>
<evidence type="ECO:0000256" key="4">
    <source>
        <dbReference type="ARBA" id="ARBA00012438"/>
    </source>
</evidence>
<evidence type="ECO:0000256" key="8">
    <source>
        <dbReference type="ARBA" id="ARBA00022989"/>
    </source>
</evidence>
<feature type="modified residue" description="4-aspartylphosphate" evidence="12">
    <location>
        <position position="786"/>
    </location>
</feature>
<keyword evidence="11" id="KW-0924">Ammonia transport</keyword>
<dbReference type="Gene3D" id="1.10.3430.10">
    <property type="entry name" value="Ammonium transporter AmtB like domains"/>
    <property type="match status" value="1"/>
</dbReference>
<protein>
    <recommendedName>
        <fullName evidence="4">histidine kinase</fullName>
        <ecNumber evidence="4">2.7.13.3</ecNumber>
    </recommendedName>
</protein>
<dbReference type="PROSITE" id="PS50110">
    <property type="entry name" value="RESPONSE_REGULATORY"/>
    <property type="match status" value="1"/>
</dbReference>
<evidence type="ECO:0000256" key="5">
    <source>
        <dbReference type="ARBA" id="ARBA00022448"/>
    </source>
</evidence>
<feature type="transmembrane region" description="Helical" evidence="14">
    <location>
        <begin position="232"/>
        <end position="253"/>
    </location>
</feature>
<comment type="caution">
    <text evidence="17">The sequence shown here is derived from an EMBL/GenBank/DDBJ whole genome shotgun (WGS) entry which is preliminary data.</text>
</comment>
<evidence type="ECO:0000256" key="9">
    <source>
        <dbReference type="ARBA" id="ARBA00023012"/>
    </source>
</evidence>
<evidence type="ECO:0000259" key="15">
    <source>
        <dbReference type="PROSITE" id="PS50109"/>
    </source>
</evidence>
<dbReference type="SUPFAM" id="SSF111352">
    <property type="entry name" value="Ammonium transporter"/>
    <property type="match status" value="1"/>
</dbReference>
<dbReference type="CDD" id="cd16922">
    <property type="entry name" value="HATPase_EvgS-ArcB-TorS-like"/>
    <property type="match status" value="1"/>
</dbReference>
<feature type="transmembrane region" description="Helical" evidence="14">
    <location>
        <begin position="86"/>
        <end position="109"/>
    </location>
</feature>
<dbReference type="Proteomes" id="UP001203338">
    <property type="component" value="Unassembled WGS sequence"/>
</dbReference>
<evidence type="ECO:0000256" key="12">
    <source>
        <dbReference type="PROSITE-ProRule" id="PRU00169"/>
    </source>
</evidence>
<sequence length="866" mass="95371">MIPDTWDYMILFTSLGLLMLMQAGFLCLESGLVRSKNSINVAAKNLVDLILAILLFWLVGYSVMFGESKNGYAGMPEIFKFDPDDTFHPLFFMFQAMFAATATTIVSGAIAERCKLVGYVAIVIITCGLIYPVAGHWIWGGSYTGITTGWLEEAGFIDFAGSTTVHVTGGAIALAATLILGPRKGRFDIDHPHGFQGQNLVISIAGVLMLWCGWFGFNGGSSLFYREQLPTILFNTTIGGAAGGFGALIYTICIRRCVDILLLGNGVLAGLVGVTAGCNIFQPESAVFAGIGAGVLASFGFAILEKLKIDDAVGAVPVHMLGGIWGTIAVALWGDELLFPRNFSRDELLEVQLYGVGATLLWSFTTAFILLWIINKILPLRVSAEDEEKGLNMAEHQARTELYDLLHDMKQQETSGHFEMPVRVETFTDIGQVAIQYNRVAKRFSHSQESLKETIRNLEETRHRLDAARKKAETASQHKSEFLANMSHEIRTPINGIIGMAELLLDEEHDEKHRHYIDVIHTSAANLINIINDILDYSKIEAGQLSLEETELKLDDVLMQCRNLFALKAEQDNLDFQITVGDSVPRQLLGDPTRLRQVLVNLLGNAFKFTENGSVSLDITGSGSSQDETVSLTFRVSDTGIGMSQEQQQIIYEAFRQADNSTTRKYGGTGLGLTISRKLVRMMGGDLSVESVEGQGTTFFFTLTFKIKATESHYQPASSSPEKHIAPTPNDQFKHLKVLVAEDNRVNQMVIRKYLEKLGITPEMADNGKLVLEKWKSGSFDLILMDCEMPEMDGLMATREIRSTESDKDTGNILIIGLSAHAMAEHIQTAKEAGMDDYLTKPLTLDQLKQCLARYFPGNSAQQSSA</sequence>
<dbReference type="Gene3D" id="1.10.287.130">
    <property type="match status" value="1"/>
</dbReference>
<dbReference type="CDD" id="cd00082">
    <property type="entry name" value="HisKA"/>
    <property type="match status" value="1"/>
</dbReference>
<evidence type="ECO:0000313" key="18">
    <source>
        <dbReference type="Proteomes" id="UP001203338"/>
    </source>
</evidence>
<feature type="transmembrane region" description="Helical" evidence="14">
    <location>
        <begin position="159"/>
        <end position="180"/>
    </location>
</feature>
<dbReference type="Pfam" id="PF00512">
    <property type="entry name" value="HisKA"/>
    <property type="match status" value="1"/>
</dbReference>
<dbReference type="SMART" id="SM00448">
    <property type="entry name" value="REC"/>
    <property type="match status" value="1"/>
</dbReference>
<feature type="transmembrane region" description="Helical" evidence="14">
    <location>
        <begin position="6"/>
        <end position="28"/>
    </location>
</feature>
<dbReference type="Pfam" id="PF00909">
    <property type="entry name" value="Ammonium_transp"/>
    <property type="match status" value="1"/>
</dbReference>
<dbReference type="InterPro" id="IPR003661">
    <property type="entry name" value="HisK_dim/P_dom"/>
</dbReference>
<dbReference type="InterPro" id="IPR011006">
    <property type="entry name" value="CheY-like_superfamily"/>
</dbReference>
<dbReference type="PROSITE" id="PS50109">
    <property type="entry name" value="HIS_KIN"/>
    <property type="match status" value="1"/>
</dbReference>
<feature type="transmembrane region" description="Helical" evidence="14">
    <location>
        <begin position="353"/>
        <end position="374"/>
    </location>
</feature>
<keyword evidence="13" id="KW-0175">Coiled coil</keyword>
<dbReference type="InterPro" id="IPR024041">
    <property type="entry name" value="NH4_transpt_AmtB-like_dom"/>
</dbReference>
<proteinExistence type="inferred from homology"/>
<keyword evidence="9" id="KW-0902">Two-component regulatory system</keyword>
<feature type="transmembrane region" description="Helical" evidence="14">
    <location>
        <begin position="116"/>
        <end position="139"/>
    </location>
</feature>
<dbReference type="InterPro" id="IPR003594">
    <property type="entry name" value="HATPase_dom"/>
</dbReference>
<dbReference type="NCBIfam" id="TIGR00836">
    <property type="entry name" value="amt"/>
    <property type="match status" value="1"/>
</dbReference>
<feature type="transmembrane region" description="Helical" evidence="14">
    <location>
        <begin position="288"/>
        <end position="305"/>
    </location>
</feature>
<dbReference type="CDD" id="cd17546">
    <property type="entry name" value="REC_hyHK_CKI1_RcsC-like"/>
    <property type="match status" value="1"/>
</dbReference>
<dbReference type="SUPFAM" id="SSF55874">
    <property type="entry name" value="ATPase domain of HSP90 chaperone/DNA topoisomerase II/histidine kinase"/>
    <property type="match status" value="1"/>
</dbReference>
<keyword evidence="10 14" id="KW-0472">Membrane</keyword>